<dbReference type="InterPro" id="IPR017045">
    <property type="entry name" value="Malt_Pase/Glycosyl_Hdrlase"/>
</dbReference>
<dbReference type="GO" id="GO:0004553">
    <property type="term" value="F:hydrolase activity, hydrolyzing O-glycosyl compounds"/>
    <property type="evidence" value="ECO:0007669"/>
    <property type="project" value="TreeGrafter"/>
</dbReference>
<dbReference type="Gene3D" id="2.70.98.40">
    <property type="entry name" value="Glycoside hydrolase, family 65, N-terminal domain"/>
    <property type="match status" value="1"/>
</dbReference>
<reference evidence="9 10" key="2">
    <citation type="submission" date="2018-06" db="EMBL/GenBank/DDBJ databases">
        <title>Marinobactersediminissp. nov, a moderately halophilic bacterium isolated from marine solar saltern.</title>
        <authorList>
            <person name="Zhang Y."/>
        </authorList>
    </citation>
    <scope>NUCLEOTIDE SEQUENCE [LARGE SCALE GENOMIC DNA]</scope>
    <source>
        <strain evidence="9 10">F01</strain>
    </source>
</reference>
<keyword evidence="10" id="KW-1185">Reference proteome</keyword>
<evidence type="ECO:0000259" key="6">
    <source>
        <dbReference type="Pfam" id="PF03632"/>
    </source>
</evidence>
<dbReference type="EMBL" id="QFWX01000004">
    <property type="protein sequence ID" value="PXX90804.1"/>
    <property type="molecule type" value="Genomic_DNA"/>
</dbReference>
<dbReference type="SUPFAM" id="SSF48208">
    <property type="entry name" value="Six-hairpin glycosidases"/>
    <property type="match status" value="1"/>
</dbReference>
<evidence type="ECO:0000256" key="5">
    <source>
        <dbReference type="PIRSR" id="PIRSR036289-51"/>
    </source>
</evidence>
<dbReference type="GO" id="GO:0030246">
    <property type="term" value="F:carbohydrate binding"/>
    <property type="evidence" value="ECO:0007669"/>
    <property type="project" value="InterPro"/>
</dbReference>
<dbReference type="Pfam" id="PF03633">
    <property type="entry name" value="Glyco_hydro_65C"/>
    <property type="match status" value="1"/>
</dbReference>
<feature type="binding site" evidence="5">
    <location>
        <begin position="360"/>
        <end position="361"/>
    </location>
    <ligand>
        <name>substrate</name>
    </ligand>
</feature>
<evidence type="ECO:0000259" key="7">
    <source>
        <dbReference type="Pfam" id="PF03633"/>
    </source>
</evidence>
<dbReference type="SUPFAM" id="SSF74650">
    <property type="entry name" value="Galactose mutarotase-like"/>
    <property type="match status" value="1"/>
</dbReference>
<feature type="active site" description="Proton donor" evidence="4">
    <location>
        <position position="499"/>
    </location>
</feature>
<evidence type="ECO:0000256" key="4">
    <source>
        <dbReference type="PIRSR" id="PIRSR036289-50"/>
    </source>
</evidence>
<dbReference type="InterPro" id="IPR008928">
    <property type="entry name" value="6-hairpin_glycosidase_sf"/>
</dbReference>
<organism evidence="9 10">
    <name type="scientific">Marinobacter vulgaris</name>
    <dbReference type="NCBI Taxonomy" id="1928331"/>
    <lineage>
        <taxon>Bacteria</taxon>
        <taxon>Pseudomonadati</taxon>
        <taxon>Pseudomonadota</taxon>
        <taxon>Gammaproteobacteria</taxon>
        <taxon>Pseudomonadales</taxon>
        <taxon>Marinobacteraceae</taxon>
        <taxon>Marinobacter</taxon>
    </lineage>
</organism>
<dbReference type="PIRSF" id="PIRSF036289">
    <property type="entry name" value="Glycosyl_hydrolase_malt_phosph"/>
    <property type="match status" value="1"/>
</dbReference>
<evidence type="ECO:0000259" key="8">
    <source>
        <dbReference type="Pfam" id="PF03636"/>
    </source>
</evidence>
<gene>
    <name evidence="9" type="ORF">DIT71_09730</name>
</gene>
<dbReference type="OrthoDB" id="9816160at2"/>
<dbReference type="GO" id="GO:0016757">
    <property type="term" value="F:glycosyltransferase activity"/>
    <property type="evidence" value="ECO:0007669"/>
    <property type="project" value="UniProtKB-KW"/>
</dbReference>
<evidence type="ECO:0000256" key="1">
    <source>
        <dbReference type="ARBA" id="ARBA00006768"/>
    </source>
</evidence>
<evidence type="ECO:0000256" key="2">
    <source>
        <dbReference type="ARBA" id="ARBA00022676"/>
    </source>
</evidence>
<evidence type="ECO:0000256" key="3">
    <source>
        <dbReference type="ARBA" id="ARBA00022679"/>
    </source>
</evidence>
<evidence type="ECO:0000313" key="9">
    <source>
        <dbReference type="EMBL" id="PXX90804.1"/>
    </source>
</evidence>
<dbReference type="Gene3D" id="1.50.10.10">
    <property type="match status" value="1"/>
</dbReference>
<feature type="domain" description="Glycoside hydrolase family 65 C-terminal" evidence="7">
    <location>
        <begin position="730"/>
        <end position="791"/>
    </location>
</feature>
<dbReference type="Pfam" id="PF03632">
    <property type="entry name" value="Glyco_hydro_65m"/>
    <property type="match status" value="1"/>
</dbReference>
<dbReference type="GO" id="GO:0005975">
    <property type="term" value="P:carbohydrate metabolic process"/>
    <property type="evidence" value="ECO:0007669"/>
    <property type="project" value="InterPro"/>
</dbReference>
<comment type="similarity">
    <text evidence="1">Belongs to the glycosyl hydrolase 65 family.</text>
</comment>
<dbReference type="InterPro" id="IPR005196">
    <property type="entry name" value="Glyco_hydro_65_N"/>
</dbReference>
<comment type="caution">
    <text evidence="9">The sequence shown here is derived from an EMBL/GenBank/DDBJ whole genome shotgun (WGS) entry which is preliminary data.</text>
</comment>
<sequence length="802" mass="91904">MTEWSLEYKDFEAGKEPLREALCTLGNGYFATRGAAPEAKADDVHYPGSYIAGCFNRLRTHMAGETIENECMVNIPNWLPFTFRIENGHWFDLDRVEILEFHQQLNIHEGILRRSVRFDDGQGRRTTLHQERLVSMDQPHLAAMKTVLRAENWTGTVDVCSALDGRVNNSGVARYRALNNRHLCPIVAQTAPGNTLLLEMETSQSHIRIAQAAVTRFSREAESVACQGETAWEDDYIAHHFSNLAIEPGKPLEMVKTVAVYTSRDRAISDAMSEARQAIEEAPGFDILAQRHSLRWKQLWGQFSLDLATHADGEDSDTKKTLRLHIMHLLQTTSPHILDLDVSIPARGLHGEAYRGHIFWDELFVFPFFNLRIPEITRSLLQYRYRRLDAARRAARAEGYEGAMFPWQSGSNGREESQTLHLNPQSGNWIPDNSSLQRHISSAVAFNVWHYFEVTGDCDFLSSYGAEMLLEIARFWSSITTYNEDRGRYEILGIMGPDEYHDGYPDSSKPGIDNNAYTNIMAVWVLLRALELRTVMPGPSFMEICDRLQLTSEDFDRWDDISRRMHIHFHECGIISQFEGYEKLHEFDWEGYRTKYGDIHRLDRILESEDDTPNRYKASKQADVLMLFYLFTTEELGELFARLGYTFDHDTVARNIDYYMARTSHGSTLSQVVHSWVLARFDRPGAWPLFCQALRSDVEDIQGGTTPEGIHTGAMAGTVDLIQRCFTGIETRENTLWLNPALPPELRSLTFRIHYRGHMLNFHLTPVSVRVSTEPSAQHPVRIGLKDDIHELEPGQIREFPL</sequence>
<dbReference type="InterPro" id="IPR011013">
    <property type="entry name" value="Gal_mutarotase_sf_dom"/>
</dbReference>
<protein>
    <submittedName>
        <fullName evidence="9">Trehalose 6-phosphate phosphorylase</fullName>
    </submittedName>
</protein>
<keyword evidence="3" id="KW-0808">Transferase</keyword>
<dbReference type="Gene3D" id="2.60.420.10">
    <property type="entry name" value="Maltose phosphorylase, domain 3"/>
    <property type="match status" value="1"/>
</dbReference>
<dbReference type="AlphaFoldDB" id="A0A2V3ZMB1"/>
<dbReference type="FunFam" id="1.50.10.10:FF:000053">
    <property type="entry name" value="Putative glycosyl hydrolase"/>
    <property type="match status" value="1"/>
</dbReference>
<dbReference type="Proteomes" id="UP000253987">
    <property type="component" value="Unassembled WGS sequence"/>
</dbReference>
<feature type="binding site" evidence="5">
    <location>
        <begin position="620"/>
        <end position="621"/>
    </location>
    <ligand>
        <name>substrate</name>
    </ligand>
</feature>
<dbReference type="PANTHER" id="PTHR11051:SF8">
    <property type="entry name" value="PROTEIN-GLUCOSYLGALACTOSYLHYDROXYLYSINE GLUCOSIDASE"/>
    <property type="match status" value="1"/>
</dbReference>
<accession>A0A2V3ZMB1</accession>
<keyword evidence="2" id="KW-0328">Glycosyltransferase</keyword>
<proteinExistence type="inferred from homology"/>
<dbReference type="InterPro" id="IPR012341">
    <property type="entry name" value="6hp_glycosidase-like_sf"/>
</dbReference>
<name>A0A2V3ZMB1_9GAMM</name>
<evidence type="ECO:0000313" key="10">
    <source>
        <dbReference type="Proteomes" id="UP000253987"/>
    </source>
</evidence>
<dbReference type="InterPro" id="IPR037018">
    <property type="entry name" value="GH65_N"/>
</dbReference>
<dbReference type="RefSeq" id="WP_114613029.1">
    <property type="nucleotide sequence ID" value="NZ_QFWX01000004.1"/>
</dbReference>
<dbReference type="InterPro" id="IPR005195">
    <property type="entry name" value="Glyco_hydro_65_M"/>
</dbReference>
<dbReference type="Pfam" id="PF03636">
    <property type="entry name" value="Glyco_hydro_65N"/>
    <property type="match status" value="1"/>
</dbReference>
<dbReference type="PANTHER" id="PTHR11051">
    <property type="entry name" value="GLYCOSYL HYDROLASE-RELATED"/>
    <property type="match status" value="1"/>
</dbReference>
<reference evidence="10" key="1">
    <citation type="submission" date="2018-05" db="EMBL/GenBank/DDBJ databases">
        <authorList>
            <person name="Lu D."/>
        </authorList>
    </citation>
    <scope>NUCLEOTIDE SEQUENCE [LARGE SCALE GENOMIC DNA]</scope>
    <source>
        <strain evidence="10">F01</strain>
    </source>
</reference>
<feature type="domain" description="Glycoside hydrolase family 65 central catalytic" evidence="6">
    <location>
        <begin position="323"/>
        <end position="719"/>
    </location>
</feature>
<feature type="domain" description="Glycoside hydrolase family 65 N-terminal" evidence="8">
    <location>
        <begin position="8"/>
        <end position="264"/>
    </location>
</feature>
<dbReference type="InterPro" id="IPR005194">
    <property type="entry name" value="Glyco_hydro_65_C"/>
</dbReference>